<keyword evidence="1" id="KW-0479">Metal-binding</keyword>
<protein>
    <submittedName>
        <fullName evidence="4">Agmatinase</fullName>
        <ecNumber evidence="4">3.5.3.11</ecNumber>
    </submittedName>
</protein>
<keyword evidence="5" id="KW-1185">Reference proteome</keyword>
<dbReference type="GO" id="GO:0008783">
    <property type="term" value="F:agmatinase activity"/>
    <property type="evidence" value="ECO:0007669"/>
    <property type="project" value="UniProtKB-EC"/>
</dbReference>
<name>A0ABS4EMX6_9HYPH</name>
<dbReference type="SUPFAM" id="SSF52768">
    <property type="entry name" value="Arginase/deacetylase"/>
    <property type="match status" value="1"/>
</dbReference>
<evidence type="ECO:0000256" key="1">
    <source>
        <dbReference type="ARBA" id="ARBA00022723"/>
    </source>
</evidence>
<dbReference type="PROSITE" id="PS51409">
    <property type="entry name" value="ARGINASE_2"/>
    <property type="match status" value="1"/>
</dbReference>
<dbReference type="InterPro" id="IPR023696">
    <property type="entry name" value="Ureohydrolase_dom_sf"/>
</dbReference>
<dbReference type="EC" id="3.5.3.11" evidence="4"/>
<dbReference type="InterPro" id="IPR006035">
    <property type="entry name" value="Ureohydrolase"/>
</dbReference>
<organism evidence="4 5">
    <name type="scientific">Rhizobium herbae</name>
    <dbReference type="NCBI Taxonomy" id="508661"/>
    <lineage>
        <taxon>Bacteria</taxon>
        <taxon>Pseudomonadati</taxon>
        <taxon>Pseudomonadota</taxon>
        <taxon>Alphaproteobacteria</taxon>
        <taxon>Hyphomicrobiales</taxon>
        <taxon>Rhizobiaceae</taxon>
        <taxon>Rhizobium/Agrobacterium group</taxon>
        <taxon>Rhizobium</taxon>
    </lineage>
</organism>
<gene>
    <name evidence="4" type="ORF">J2Z75_002792</name>
</gene>
<dbReference type="PANTHER" id="PTHR11358:SF26">
    <property type="entry name" value="GUANIDINO ACID HYDROLASE, MITOCHONDRIAL"/>
    <property type="match status" value="1"/>
</dbReference>
<evidence type="ECO:0000256" key="3">
    <source>
        <dbReference type="PROSITE-ProRule" id="PRU00742"/>
    </source>
</evidence>
<dbReference type="RefSeq" id="WP_209853225.1">
    <property type="nucleotide sequence ID" value="NZ_JAGGJV010000004.1"/>
</dbReference>
<dbReference type="Pfam" id="PF00491">
    <property type="entry name" value="Arginase"/>
    <property type="match status" value="1"/>
</dbReference>
<comment type="caution">
    <text evidence="4">The sequence shown here is derived from an EMBL/GenBank/DDBJ whole genome shotgun (WGS) entry which is preliminary data.</text>
</comment>
<sequence>MTDKLVPAPETFFDLPAASEAHAGSVAIFGAVHGTAYPGSIHDMSGVSAPGAVRRAITAASVHLDHWDFDFDGPLLNDGALEVVDLGDVVTKPDDNAGNRAAVETVTRDIRATGAIPVLIGGDDSAAIPFVRGLADVDALHILQIDAHIDWRDRIGDETLGYSSTMRRASELPFVRSMTQVGIRAVGSARREEVEAARAWGARLVTVRQVRAGGMAAIADVIPRDGALLIHIDVDALDPSICPGVNALSPGGLWLDEVTELIASAMAGRTLAGFSIVEFQPKNDINNMTATVVGRLICHVLGHLARRA</sequence>
<reference evidence="4 5" key="1">
    <citation type="submission" date="2021-03" db="EMBL/GenBank/DDBJ databases">
        <title>Genomic Encyclopedia of Type Strains, Phase IV (KMG-IV): sequencing the most valuable type-strain genomes for metagenomic binning, comparative biology and taxonomic classification.</title>
        <authorList>
            <person name="Goeker M."/>
        </authorList>
    </citation>
    <scope>NUCLEOTIDE SEQUENCE [LARGE SCALE GENOMIC DNA]</scope>
    <source>
        <strain evidence="4 5">DSM 26427</strain>
    </source>
</reference>
<evidence type="ECO:0000313" key="4">
    <source>
        <dbReference type="EMBL" id="MBP1859280.1"/>
    </source>
</evidence>
<dbReference type="EMBL" id="JAGGJV010000004">
    <property type="protein sequence ID" value="MBP1859280.1"/>
    <property type="molecule type" value="Genomic_DNA"/>
</dbReference>
<evidence type="ECO:0000313" key="5">
    <source>
        <dbReference type="Proteomes" id="UP000823786"/>
    </source>
</evidence>
<evidence type="ECO:0000256" key="2">
    <source>
        <dbReference type="ARBA" id="ARBA00022801"/>
    </source>
</evidence>
<dbReference type="Gene3D" id="3.40.800.10">
    <property type="entry name" value="Ureohydrolase domain"/>
    <property type="match status" value="1"/>
</dbReference>
<accession>A0ABS4EMX6</accession>
<proteinExistence type="inferred from homology"/>
<dbReference type="Proteomes" id="UP000823786">
    <property type="component" value="Unassembled WGS sequence"/>
</dbReference>
<keyword evidence="2 4" id="KW-0378">Hydrolase</keyword>
<comment type="similarity">
    <text evidence="3">Belongs to the arginase family.</text>
</comment>
<dbReference type="PANTHER" id="PTHR11358">
    <property type="entry name" value="ARGINASE/AGMATINASE"/>
    <property type="match status" value="1"/>
</dbReference>